<feature type="modified residue" description="4-aspartylphosphate" evidence="6">
    <location>
        <position position="54"/>
    </location>
</feature>
<dbReference type="InterPro" id="IPR001789">
    <property type="entry name" value="Sig_transdc_resp-reg_receiver"/>
</dbReference>
<accession>A0A1E3UHM4</accession>
<dbReference type="SUPFAM" id="SSF52172">
    <property type="entry name" value="CheY-like"/>
    <property type="match status" value="1"/>
</dbReference>
<dbReference type="EMBL" id="MEHA01000009">
    <property type="protein sequence ID" value="ODR51405.1"/>
    <property type="molecule type" value="Genomic_DNA"/>
</dbReference>
<keyword evidence="3" id="KW-0238">DNA-binding</keyword>
<keyword evidence="4" id="KW-0804">Transcription</keyword>
<evidence type="ECO:0000313" key="10">
    <source>
        <dbReference type="EMBL" id="ODR54545.1"/>
    </source>
</evidence>
<dbReference type="InterPro" id="IPR018060">
    <property type="entry name" value="HTH_AraC"/>
</dbReference>
<feature type="domain" description="Response regulatory" evidence="8">
    <location>
        <begin position="2"/>
        <end position="119"/>
    </location>
</feature>
<comment type="function">
    <text evidence="5">May play the central regulatory role in sporulation. It may be an element of the effector pathway responsible for the activation of sporulation genes in response to nutritional stress. Spo0A may act in concert with spo0H (a sigma factor) to control the expression of some genes that are critical to the sporulation process.</text>
</comment>
<dbReference type="RefSeq" id="WP_069411292.1">
    <property type="nucleotide sequence ID" value="NZ_DBFYTW010000404.1"/>
</dbReference>
<dbReference type="EMBL" id="MEHD01000025">
    <property type="protein sequence ID" value="ODR54545.1"/>
    <property type="molecule type" value="Genomic_DNA"/>
</dbReference>
<dbReference type="OrthoDB" id="1974963at2"/>
<sequence length="520" mass="61296">MKLLIVDDEQIALEGLKHIINWEAYGIDKLFMTYNIIHAKEIIIQENIDVLLCDIEMPLGSGIELLEWIRAKAIKIMPILLTCHSEFKYAQRALQLGCIDYLLKPVEEEELGRVMMHTVRKIKEEQGAAIKPGLRKENFWKEVWEEYVEEEENFVRKAQCFYIPEGRKAKYAAVLVGIKYIPEEIEKWRRELFHFTLKNIASEIFLGNDELPFIMLENGTYLIVISDREKTGTDDIMECCQCFLEYCIRTYGCSLVCYSKGFDKGWRLPHTIEELMKYNKRNLISNKVLFIDGKEKEKEFIQREPKEKLWKTLFLEKEYDCLYREIERELFRMAEASNTDNVLLAQFTRKTWELFNDACQPAGARLGDLMTPEDEIRYQKQAISVDYALDFYRNLFINLQKAEELNQLKNVVDRLKDYISKNIDQDITREQLAELMNLNPDYLTRLFKKETGQSLKDYILKKKMGMARELLSMTDMSVSEISMRVGFCNFSHFTTTFKKYTGIPPLIYRNEKQKEQGDGV</sequence>
<feature type="domain" description="HTH araC/xylS-type" evidence="7">
    <location>
        <begin position="413"/>
        <end position="511"/>
    </location>
</feature>
<dbReference type="CDD" id="cd17536">
    <property type="entry name" value="REC_YesN-like"/>
    <property type="match status" value="1"/>
</dbReference>
<evidence type="ECO:0000256" key="4">
    <source>
        <dbReference type="ARBA" id="ARBA00023163"/>
    </source>
</evidence>
<dbReference type="Gene3D" id="1.10.10.60">
    <property type="entry name" value="Homeodomain-like"/>
    <property type="match status" value="2"/>
</dbReference>
<proteinExistence type="predicted"/>
<evidence type="ECO:0000256" key="1">
    <source>
        <dbReference type="ARBA" id="ARBA00018672"/>
    </source>
</evidence>
<dbReference type="SMART" id="SM00342">
    <property type="entry name" value="HTH_ARAC"/>
    <property type="match status" value="1"/>
</dbReference>
<evidence type="ECO:0000256" key="2">
    <source>
        <dbReference type="ARBA" id="ARBA00023015"/>
    </source>
</evidence>
<protein>
    <recommendedName>
        <fullName evidence="1">Stage 0 sporulation protein A homolog</fullName>
    </recommendedName>
</protein>
<dbReference type="PANTHER" id="PTHR43280">
    <property type="entry name" value="ARAC-FAMILY TRANSCRIPTIONAL REGULATOR"/>
    <property type="match status" value="1"/>
</dbReference>
<dbReference type="Proteomes" id="UP000094869">
    <property type="component" value="Unassembled WGS sequence"/>
</dbReference>
<dbReference type="PROSITE" id="PS50110">
    <property type="entry name" value="RESPONSE_REGULATORY"/>
    <property type="match status" value="1"/>
</dbReference>
<dbReference type="SMART" id="SM00448">
    <property type="entry name" value="REC"/>
    <property type="match status" value="1"/>
</dbReference>
<dbReference type="Pfam" id="PF00072">
    <property type="entry name" value="Response_reg"/>
    <property type="match status" value="1"/>
</dbReference>
<dbReference type="PRINTS" id="PR00032">
    <property type="entry name" value="HTHARAC"/>
</dbReference>
<dbReference type="InterPro" id="IPR009057">
    <property type="entry name" value="Homeodomain-like_sf"/>
</dbReference>
<evidence type="ECO:0000313" key="11">
    <source>
        <dbReference type="Proteomes" id="UP000094271"/>
    </source>
</evidence>
<evidence type="ECO:0000313" key="9">
    <source>
        <dbReference type="EMBL" id="ODR51405.1"/>
    </source>
</evidence>
<evidence type="ECO:0000313" key="12">
    <source>
        <dbReference type="Proteomes" id="UP000094869"/>
    </source>
</evidence>
<dbReference type="Proteomes" id="UP000094271">
    <property type="component" value="Unassembled WGS sequence"/>
</dbReference>
<dbReference type="InterPro" id="IPR018062">
    <property type="entry name" value="HTH_AraC-typ_CS"/>
</dbReference>
<name>A0A1E3UHM4_9FIRM</name>
<evidence type="ECO:0000259" key="8">
    <source>
        <dbReference type="PROSITE" id="PS50110"/>
    </source>
</evidence>
<dbReference type="PROSITE" id="PS01124">
    <property type="entry name" value="HTH_ARAC_FAMILY_2"/>
    <property type="match status" value="1"/>
</dbReference>
<dbReference type="GO" id="GO:0000160">
    <property type="term" value="P:phosphorelay signal transduction system"/>
    <property type="evidence" value="ECO:0007669"/>
    <property type="project" value="InterPro"/>
</dbReference>
<dbReference type="GO" id="GO:0003700">
    <property type="term" value="F:DNA-binding transcription factor activity"/>
    <property type="evidence" value="ECO:0007669"/>
    <property type="project" value="InterPro"/>
</dbReference>
<comment type="caution">
    <text evidence="9">The sequence shown here is derived from an EMBL/GenBank/DDBJ whole genome shotgun (WGS) entry which is preliminary data.</text>
</comment>
<dbReference type="PROSITE" id="PS00041">
    <property type="entry name" value="HTH_ARAC_FAMILY_1"/>
    <property type="match status" value="1"/>
</dbReference>
<dbReference type="GO" id="GO:0043565">
    <property type="term" value="F:sequence-specific DNA binding"/>
    <property type="evidence" value="ECO:0007669"/>
    <property type="project" value="InterPro"/>
</dbReference>
<evidence type="ECO:0000256" key="5">
    <source>
        <dbReference type="ARBA" id="ARBA00024867"/>
    </source>
</evidence>
<dbReference type="Pfam" id="PF12833">
    <property type="entry name" value="HTH_18"/>
    <property type="match status" value="1"/>
</dbReference>
<reference evidence="9 11" key="2">
    <citation type="submission" date="2016-08" db="EMBL/GenBank/DDBJ databases">
        <authorList>
            <person name="Seilhamer J.J."/>
        </authorList>
    </citation>
    <scope>NUCLEOTIDE SEQUENCE [LARGE SCALE GENOMIC DNA]</scope>
    <source>
        <strain evidence="9 11">NML150140-1</strain>
    </source>
</reference>
<dbReference type="InterPro" id="IPR020449">
    <property type="entry name" value="Tscrpt_reg_AraC-type_HTH"/>
</dbReference>
<gene>
    <name evidence="9" type="ORF">BEI59_14260</name>
    <name evidence="10" type="ORF">BEI63_16480</name>
</gene>
<dbReference type="AlphaFoldDB" id="A0A1E3UHM4"/>
<evidence type="ECO:0000259" key="7">
    <source>
        <dbReference type="PROSITE" id="PS01124"/>
    </source>
</evidence>
<dbReference type="SUPFAM" id="SSF46689">
    <property type="entry name" value="Homeodomain-like"/>
    <property type="match status" value="2"/>
</dbReference>
<keyword evidence="6" id="KW-0597">Phosphoprotein</keyword>
<keyword evidence="2" id="KW-0805">Transcription regulation</keyword>
<reference evidence="10 12" key="1">
    <citation type="submission" date="2016-08" db="EMBL/GenBank/DDBJ databases">
        <title>Characterization of Isolates of Eisenbergiella tayi Derived from Blood Cultures, Using Whole Genome Sequencing.</title>
        <authorList>
            <person name="Bernier A.-M."/>
            <person name="Burdz T."/>
            <person name="Wiebe D."/>
            <person name="Bernard K."/>
        </authorList>
    </citation>
    <scope>NUCLEOTIDE SEQUENCE [LARGE SCALE GENOMIC DNA]</scope>
    <source>
        <strain evidence="10 12">NML120146</strain>
    </source>
</reference>
<organism evidence="9 11">
    <name type="scientific">Eisenbergiella tayi</name>
    <dbReference type="NCBI Taxonomy" id="1432052"/>
    <lineage>
        <taxon>Bacteria</taxon>
        <taxon>Bacillati</taxon>
        <taxon>Bacillota</taxon>
        <taxon>Clostridia</taxon>
        <taxon>Lachnospirales</taxon>
        <taxon>Lachnospiraceae</taxon>
        <taxon>Eisenbergiella</taxon>
    </lineage>
</organism>
<keyword evidence="12" id="KW-1185">Reference proteome</keyword>
<dbReference type="PANTHER" id="PTHR43280:SF34">
    <property type="entry name" value="ARAC-FAMILY TRANSCRIPTIONAL REGULATOR"/>
    <property type="match status" value="1"/>
</dbReference>
<dbReference type="InterPro" id="IPR011006">
    <property type="entry name" value="CheY-like_superfamily"/>
</dbReference>
<dbReference type="Gene3D" id="3.40.50.2300">
    <property type="match status" value="1"/>
</dbReference>
<evidence type="ECO:0000256" key="3">
    <source>
        <dbReference type="ARBA" id="ARBA00023125"/>
    </source>
</evidence>
<evidence type="ECO:0000256" key="6">
    <source>
        <dbReference type="PROSITE-ProRule" id="PRU00169"/>
    </source>
</evidence>